<accession>A0ACC1S2H2</accession>
<gene>
    <name evidence="1" type="ORF">NM208_g9200</name>
</gene>
<evidence type="ECO:0000313" key="2">
    <source>
        <dbReference type="Proteomes" id="UP001148629"/>
    </source>
</evidence>
<sequence length="490" mass="53215">MHLYAVNPCTFGSNVAGRQNAAEWIRTAFHDMATHDAKAGTGGLDASIFWELDRPENVGSAFDNTFGFFSGFFSERVSVADLIALGVATASNACVGPQIKMRGGRIDANKAGPAGVPEPETSIDKTLATFTKAGFTKQDMIAMVACGHSLGGVHSEDFPDLVELPAKPDQSVPFQKEFGSVNNGVVTEFLQGTTKNPLVVAANKTLNSDKRIFESDGKVTMKKMADKKTFATMCGDIFTRMIDTVPSNVKLTDITAYDVKPYVDELSLNAKGDLSFKGKIRFRTSGGIRKAEDMTVKLVYADNNGKKTTVSATQANWQGGSTTGINRENFVSFEFDTTIKASTGISKFWVQETTKSTKKTVTHDNQGTGGYPIDDTVLYQISESCLDTNNIKNDKIPLTVVAMVREKRASDPFSFKIVRELKRKGVTVPQLKSEWIKFKATGKKRNGYASFKVQTQVTGFTTFDVVLGGTKRTGVNFQRTGGLPDTCTAS</sequence>
<comment type="caution">
    <text evidence="1">The sequence shown here is derived from an EMBL/GenBank/DDBJ whole genome shotgun (WGS) entry which is preliminary data.</text>
</comment>
<proteinExistence type="predicted"/>
<name>A0ACC1S2H2_9HYPO</name>
<organism evidence="1 2">
    <name type="scientific">Fusarium decemcellulare</name>
    <dbReference type="NCBI Taxonomy" id="57161"/>
    <lineage>
        <taxon>Eukaryota</taxon>
        <taxon>Fungi</taxon>
        <taxon>Dikarya</taxon>
        <taxon>Ascomycota</taxon>
        <taxon>Pezizomycotina</taxon>
        <taxon>Sordariomycetes</taxon>
        <taxon>Hypocreomycetidae</taxon>
        <taxon>Hypocreales</taxon>
        <taxon>Nectriaceae</taxon>
        <taxon>Fusarium</taxon>
        <taxon>Fusarium decemcellulare species complex</taxon>
    </lineage>
</organism>
<evidence type="ECO:0000313" key="1">
    <source>
        <dbReference type="EMBL" id="KAJ3530720.1"/>
    </source>
</evidence>
<reference evidence="1" key="1">
    <citation type="submission" date="2022-08" db="EMBL/GenBank/DDBJ databases">
        <title>Genome Sequence of Fusarium decemcellulare.</title>
        <authorList>
            <person name="Buettner E."/>
        </authorList>
    </citation>
    <scope>NUCLEOTIDE SEQUENCE</scope>
    <source>
        <strain evidence="1">Babe19</strain>
    </source>
</reference>
<dbReference type="EMBL" id="JANRMS010001139">
    <property type="protein sequence ID" value="KAJ3530720.1"/>
    <property type="molecule type" value="Genomic_DNA"/>
</dbReference>
<keyword evidence="2" id="KW-1185">Reference proteome</keyword>
<dbReference type="Proteomes" id="UP001148629">
    <property type="component" value="Unassembled WGS sequence"/>
</dbReference>
<protein>
    <submittedName>
        <fullName evidence="1">Uncharacterized protein</fullName>
    </submittedName>
</protein>